<dbReference type="InterPro" id="IPR013525">
    <property type="entry name" value="ABC2_TM"/>
</dbReference>
<dbReference type="AlphaFoldDB" id="A0A1D2MNZ1"/>
<protein>
    <submittedName>
        <fullName evidence="8">ABC transporter G family member 23</fullName>
    </submittedName>
</protein>
<dbReference type="Pfam" id="PF01061">
    <property type="entry name" value="ABC2_membrane"/>
    <property type="match status" value="1"/>
</dbReference>
<evidence type="ECO:0000313" key="8">
    <source>
        <dbReference type="EMBL" id="ODM94571.1"/>
    </source>
</evidence>
<dbReference type="SUPFAM" id="SSF52540">
    <property type="entry name" value="P-loop containing nucleoside triphosphate hydrolases"/>
    <property type="match status" value="1"/>
</dbReference>
<dbReference type="PANTHER" id="PTHR30294:SF38">
    <property type="entry name" value="TRANSPORT PERMEASE PROTEIN"/>
    <property type="match status" value="1"/>
</dbReference>
<feature type="transmembrane region" description="Helical" evidence="6">
    <location>
        <begin position="379"/>
        <end position="407"/>
    </location>
</feature>
<sequence>TVGLDPTLRRSIWNHLYKIATTQNKTIVITTHYIEEAKCASMVGIMRNGRLLVEDTPVNLLRTFECELLEEVTLKLCRADESVLQNLTDHGQLPKDNRHKVVFKSSWKKKTSDVLPNHSVGTFRMSEQFEVKIPDILETTAISSKKSIWEDLCHSFKKIIGFSLIQCLTLMRLPVFLVLLLFSPTFQGVIMFLTIGAMPREMKVGVVNEELLNWTSQCDADAIQWDHCDLTFLSCKYINEIRNKDILNLIPFNSAEDALAQVQRGQLWGYLTFPENFTQYTLELFATRLFARNESIVGSRTHMYLDFSEYIASLLMVEHLYTAQSDYLRHMAETCFMNPNRAKMPFEFREPVYGSLDNNRKNGTLGRARVAGLKTPDILLSYILTQGSIGILQTFLWSLTCYFGFGYNVRGPIWVYILICLLIAICGGAFGLLKGILCEDEIQSFVIGIFIVPCLLLYGGLLWPLEGMSFFWKHFAYLLPTTLPTLSMRSVIVRALGITHPLVWPGVVSVIAWIVVFSTCATIAYKKLDT</sequence>
<evidence type="ECO:0000256" key="5">
    <source>
        <dbReference type="ARBA" id="ARBA00023136"/>
    </source>
</evidence>
<accession>A0A1D2MNZ1</accession>
<feature type="transmembrane region" description="Helical" evidence="6">
    <location>
        <begin position="173"/>
        <end position="193"/>
    </location>
</feature>
<keyword evidence="5 6" id="KW-0472">Membrane</keyword>
<keyword evidence="4 6" id="KW-1133">Transmembrane helix</keyword>
<evidence type="ECO:0000313" key="9">
    <source>
        <dbReference type="Proteomes" id="UP000094527"/>
    </source>
</evidence>
<reference evidence="8 9" key="1">
    <citation type="journal article" date="2016" name="Genome Biol. Evol.">
        <title>Gene Family Evolution Reflects Adaptation to Soil Environmental Stressors in the Genome of the Collembolan Orchesella cincta.</title>
        <authorList>
            <person name="Faddeeva-Vakhrusheva A."/>
            <person name="Derks M.F."/>
            <person name="Anvar S.Y."/>
            <person name="Agamennone V."/>
            <person name="Suring W."/>
            <person name="Smit S."/>
            <person name="van Straalen N.M."/>
            <person name="Roelofs D."/>
        </authorList>
    </citation>
    <scope>NUCLEOTIDE SEQUENCE [LARGE SCALE GENOMIC DNA]</scope>
    <source>
        <tissue evidence="8">Mixed pool</tissue>
    </source>
</reference>
<proteinExistence type="predicted"/>
<comment type="subcellular location">
    <subcellularLocation>
        <location evidence="1">Cell membrane</location>
        <topology evidence="1">Multi-pass membrane protein</topology>
    </subcellularLocation>
</comment>
<evidence type="ECO:0000256" key="1">
    <source>
        <dbReference type="ARBA" id="ARBA00004651"/>
    </source>
</evidence>
<keyword evidence="2" id="KW-1003">Cell membrane</keyword>
<gene>
    <name evidence="8" type="ORF">Ocin01_12110</name>
</gene>
<keyword evidence="3 6" id="KW-0812">Transmembrane</keyword>
<name>A0A1D2MNZ1_ORCCI</name>
<evidence type="ECO:0000256" key="6">
    <source>
        <dbReference type="SAM" id="Phobius"/>
    </source>
</evidence>
<organism evidence="8 9">
    <name type="scientific">Orchesella cincta</name>
    <name type="common">Springtail</name>
    <name type="synonym">Podura cincta</name>
    <dbReference type="NCBI Taxonomy" id="48709"/>
    <lineage>
        <taxon>Eukaryota</taxon>
        <taxon>Metazoa</taxon>
        <taxon>Ecdysozoa</taxon>
        <taxon>Arthropoda</taxon>
        <taxon>Hexapoda</taxon>
        <taxon>Collembola</taxon>
        <taxon>Entomobryomorpha</taxon>
        <taxon>Entomobryoidea</taxon>
        <taxon>Orchesellidae</taxon>
        <taxon>Orchesellinae</taxon>
        <taxon>Orchesella</taxon>
    </lineage>
</organism>
<dbReference type="OrthoDB" id="10255969at2759"/>
<feature type="transmembrane region" description="Helical" evidence="6">
    <location>
        <begin position="502"/>
        <end position="525"/>
    </location>
</feature>
<dbReference type="EMBL" id="LJIJ01000786">
    <property type="protein sequence ID" value="ODM94571.1"/>
    <property type="molecule type" value="Genomic_DNA"/>
</dbReference>
<feature type="transmembrane region" description="Helical" evidence="6">
    <location>
        <begin position="413"/>
        <end position="433"/>
    </location>
</feature>
<evidence type="ECO:0000256" key="3">
    <source>
        <dbReference type="ARBA" id="ARBA00022692"/>
    </source>
</evidence>
<feature type="non-terminal residue" evidence="8">
    <location>
        <position position="1"/>
    </location>
</feature>
<feature type="domain" description="ABC-2 type transporter transmembrane" evidence="7">
    <location>
        <begin position="360"/>
        <end position="491"/>
    </location>
</feature>
<dbReference type="InterPro" id="IPR027417">
    <property type="entry name" value="P-loop_NTPase"/>
</dbReference>
<dbReference type="PANTHER" id="PTHR30294">
    <property type="entry name" value="MEMBRANE COMPONENT OF ABC TRANSPORTER YHHJ-RELATED"/>
    <property type="match status" value="1"/>
</dbReference>
<comment type="caution">
    <text evidence="8">The sequence shown here is derived from an EMBL/GenBank/DDBJ whole genome shotgun (WGS) entry which is preliminary data.</text>
</comment>
<dbReference type="GO" id="GO:0140359">
    <property type="term" value="F:ABC-type transporter activity"/>
    <property type="evidence" value="ECO:0007669"/>
    <property type="project" value="InterPro"/>
</dbReference>
<evidence type="ECO:0000256" key="4">
    <source>
        <dbReference type="ARBA" id="ARBA00022989"/>
    </source>
</evidence>
<dbReference type="STRING" id="48709.A0A1D2MNZ1"/>
<keyword evidence="9" id="KW-1185">Reference proteome</keyword>
<dbReference type="Gene3D" id="3.40.50.300">
    <property type="entry name" value="P-loop containing nucleotide triphosphate hydrolases"/>
    <property type="match status" value="1"/>
</dbReference>
<evidence type="ECO:0000259" key="7">
    <source>
        <dbReference type="Pfam" id="PF01061"/>
    </source>
</evidence>
<feature type="transmembrane region" description="Helical" evidence="6">
    <location>
        <begin position="445"/>
        <end position="465"/>
    </location>
</feature>
<dbReference type="GO" id="GO:0005886">
    <property type="term" value="C:plasma membrane"/>
    <property type="evidence" value="ECO:0007669"/>
    <property type="project" value="UniProtKB-SubCell"/>
</dbReference>
<evidence type="ECO:0000256" key="2">
    <source>
        <dbReference type="ARBA" id="ARBA00022475"/>
    </source>
</evidence>
<dbReference type="InterPro" id="IPR051449">
    <property type="entry name" value="ABC-2_transporter_component"/>
</dbReference>
<dbReference type="Proteomes" id="UP000094527">
    <property type="component" value="Unassembled WGS sequence"/>
</dbReference>